<evidence type="ECO:0000313" key="1">
    <source>
        <dbReference type="EMBL" id="THV13759.1"/>
    </source>
</evidence>
<comment type="caution">
    <text evidence="1">The sequence shown here is derived from an EMBL/GenBank/DDBJ whole genome shotgun (WGS) entry which is preliminary data.</text>
</comment>
<organism evidence="1 2">
    <name type="scientific">Rhizobium rhizophilum</name>
    <dbReference type="NCBI Taxonomy" id="1850373"/>
    <lineage>
        <taxon>Bacteria</taxon>
        <taxon>Pseudomonadati</taxon>
        <taxon>Pseudomonadota</taxon>
        <taxon>Alphaproteobacteria</taxon>
        <taxon>Hyphomicrobiales</taxon>
        <taxon>Rhizobiaceae</taxon>
        <taxon>Rhizobium/Agrobacterium group</taxon>
        <taxon>Rhizobium</taxon>
    </lineage>
</organism>
<accession>A0ABY2QV92</accession>
<name>A0ABY2QV92_9HYPH</name>
<sequence>MTDGPRQNERLLSMEERTYDVALFSGDKGMWTIFEIVKRPVAQAPSEGAAKRIIKALMSEGKKP</sequence>
<gene>
    <name evidence="1" type="ORF">E9677_12690</name>
</gene>
<dbReference type="RefSeq" id="WP_136558467.1">
    <property type="nucleotide sequence ID" value="NZ_STGT01000003.1"/>
</dbReference>
<dbReference type="EMBL" id="STGT01000003">
    <property type="protein sequence ID" value="THV13759.1"/>
    <property type="molecule type" value="Genomic_DNA"/>
</dbReference>
<evidence type="ECO:0000313" key="2">
    <source>
        <dbReference type="Proteomes" id="UP000309667"/>
    </source>
</evidence>
<protein>
    <submittedName>
        <fullName evidence="1">Uncharacterized protein</fullName>
    </submittedName>
</protein>
<keyword evidence="2" id="KW-1185">Reference proteome</keyword>
<dbReference type="Proteomes" id="UP000309667">
    <property type="component" value="Unassembled WGS sequence"/>
</dbReference>
<proteinExistence type="predicted"/>
<reference evidence="1 2" key="1">
    <citation type="submission" date="2019-04" db="EMBL/GenBank/DDBJ databases">
        <title>Genome sequence of strain 7209-2.</title>
        <authorList>
            <person name="Gao J."/>
            <person name="Sun J."/>
        </authorList>
    </citation>
    <scope>NUCLEOTIDE SEQUENCE [LARGE SCALE GENOMIC DNA]</scope>
    <source>
        <strain evidence="1 2">7209-2</strain>
    </source>
</reference>